<name>A0A9Q0HE31_9MAGN</name>
<comment type="caution">
    <text evidence="1">The sequence shown here is derived from an EMBL/GenBank/DDBJ whole genome shotgun (WGS) entry which is preliminary data.</text>
</comment>
<dbReference type="AlphaFoldDB" id="A0A9Q0HE31"/>
<sequence length="167" mass="19026">MVKLDTTIEDTVGEDTPLGELVAAYVSVEVNEVNRDATTMIAQVSIELEVQAFKFWANLRLRGVLREFACECISPEDIEAIWGLSDDACLSDDAFKEHVHTYNIGVRFLVIFHFTPRNKFRELQETIRGTMAQRDEVKWAMVAHKAKTEKTTAEHSHIVSDVLRQTE</sequence>
<reference evidence="1" key="1">
    <citation type="journal article" date="2023" name="Plant J.">
        <title>The genome of the king protea, Protea cynaroides.</title>
        <authorList>
            <person name="Chang J."/>
            <person name="Duong T.A."/>
            <person name="Schoeman C."/>
            <person name="Ma X."/>
            <person name="Roodt D."/>
            <person name="Barker N."/>
            <person name="Li Z."/>
            <person name="Van de Peer Y."/>
            <person name="Mizrachi E."/>
        </authorList>
    </citation>
    <scope>NUCLEOTIDE SEQUENCE</scope>
    <source>
        <tissue evidence="1">Young leaves</tissue>
    </source>
</reference>
<gene>
    <name evidence="1" type="ORF">NE237_022904</name>
</gene>
<protein>
    <submittedName>
        <fullName evidence="1">Uncharacterized protein</fullName>
    </submittedName>
</protein>
<dbReference type="EMBL" id="JAMYWD010000008">
    <property type="protein sequence ID" value="KAJ4962965.1"/>
    <property type="molecule type" value="Genomic_DNA"/>
</dbReference>
<dbReference type="Proteomes" id="UP001141806">
    <property type="component" value="Unassembled WGS sequence"/>
</dbReference>
<evidence type="ECO:0000313" key="2">
    <source>
        <dbReference type="Proteomes" id="UP001141806"/>
    </source>
</evidence>
<proteinExistence type="predicted"/>
<keyword evidence="2" id="KW-1185">Reference proteome</keyword>
<evidence type="ECO:0000313" key="1">
    <source>
        <dbReference type="EMBL" id="KAJ4962965.1"/>
    </source>
</evidence>
<organism evidence="1 2">
    <name type="scientific">Protea cynaroides</name>
    <dbReference type="NCBI Taxonomy" id="273540"/>
    <lineage>
        <taxon>Eukaryota</taxon>
        <taxon>Viridiplantae</taxon>
        <taxon>Streptophyta</taxon>
        <taxon>Embryophyta</taxon>
        <taxon>Tracheophyta</taxon>
        <taxon>Spermatophyta</taxon>
        <taxon>Magnoliopsida</taxon>
        <taxon>Proteales</taxon>
        <taxon>Proteaceae</taxon>
        <taxon>Protea</taxon>
    </lineage>
</organism>
<accession>A0A9Q0HE31</accession>